<dbReference type="AlphaFoldDB" id="A0A251S9J7"/>
<feature type="region of interest" description="Disordered" evidence="1">
    <location>
        <begin position="42"/>
        <end position="76"/>
    </location>
</feature>
<gene>
    <name evidence="2" type="ORF">HannXRQ_Chr15g0484201</name>
</gene>
<proteinExistence type="predicted"/>
<dbReference type="Proteomes" id="UP000215914">
    <property type="component" value="Chromosome 15"/>
</dbReference>
<evidence type="ECO:0000313" key="2">
    <source>
        <dbReference type="EMBL" id="OTF95537.1"/>
    </source>
</evidence>
<dbReference type="InParanoid" id="A0A251S9J7"/>
<protein>
    <submittedName>
        <fullName evidence="2">Uncharacterized protein</fullName>
    </submittedName>
</protein>
<name>A0A251S9J7_HELAN</name>
<evidence type="ECO:0000313" key="3">
    <source>
        <dbReference type="Proteomes" id="UP000215914"/>
    </source>
</evidence>
<organism evidence="2 3">
    <name type="scientific">Helianthus annuus</name>
    <name type="common">Common sunflower</name>
    <dbReference type="NCBI Taxonomy" id="4232"/>
    <lineage>
        <taxon>Eukaryota</taxon>
        <taxon>Viridiplantae</taxon>
        <taxon>Streptophyta</taxon>
        <taxon>Embryophyta</taxon>
        <taxon>Tracheophyta</taxon>
        <taxon>Spermatophyta</taxon>
        <taxon>Magnoliopsida</taxon>
        <taxon>eudicotyledons</taxon>
        <taxon>Gunneridae</taxon>
        <taxon>Pentapetalae</taxon>
        <taxon>asterids</taxon>
        <taxon>campanulids</taxon>
        <taxon>Asterales</taxon>
        <taxon>Asteraceae</taxon>
        <taxon>Asteroideae</taxon>
        <taxon>Heliantheae alliance</taxon>
        <taxon>Heliantheae</taxon>
        <taxon>Helianthus</taxon>
    </lineage>
</organism>
<evidence type="ECO:0000256" key="1">
    <source>
        <dbReference type="SAM" id="MobiDB-lite"/>
    </source>
</evidence>
<accession>A0A251S9J7</accession>
<dbReference type="EMBL" id="CM007904">
    <property type="protein sequence ID" value="OTF95537.1"/>
    <property type="molecule type" value="Genomic_DNA"/>
</dbReference>
<reference evidence="3" key="1">
    <citation type="journal article" date="2017" name="Nature">
        <title>The sunflower genome provides insights into oil metabolism, flowering and Asterid evolution.</title>
        <authorList>
            <person name="Badouin H."/>
            <person name="Gouzy J."/>
            <person name="Grassa C.J."/>
            <person name="Murat F."/>
            <person name="Staton S.E."/>
            <person name="Cottret L."/>
            <person name="Lelandais-Briere C."/>
            <person name="Owens G.L."/>
            <person name="Carrere S."/>
            <person name="Mayjonade B."/>
            <person name="Legrand L."/>
            <person name="Gill N."/>
            <person name="Kane N.C."/>
            <person name="Bowers J.E."/>
            <person name="Hubner S."/>
            <person name="Bellec A."/>
            <person name="Berard A."/>
            <person name="Berges H."/>
            <person name="Blanchet N."/>
            <person name="Boniface M.C."/>
            <person name="Brunel D."/>
            <person name="Catrice O."/>
            <person name="Chaidir N."/>
            <person name="Claudel C."/>
            <person name="Donnadieu C."/>
            <person name="Faraut T."/>
            <person name="Fievet G."/>
            <person name="Helmstetter N."/>
            <person name="King M."/>
            <person name="Knapp S.J."/>
            <person name="Lai Z."/>
            <person name="Le Paslier M.C."/>
            <person name="Lippi Y."/>
            <person name="Lorenzon L."/>
            <person name="Mandel J.R."/>
            <person name="Marage G."/>
            <person name="Marchand G."/>
            <person name="Marquand E."/>
            <person name="Bret-Mestries E."/>
            <person name="Morien E."/>
            <person name="Nambeesan S."/>
            <person name="Nguyen T."/>
            <person name="Pegot-Espagnet P."/>
            <person name="Pouilly N."/>
            <person name="Raftis F."/>
            <person name="Sallet E."/>
            <person name="Schiex T."/>
            <person name="Thomas J."/>
            <person name="Vandecasteele C."/>
            <person name="Vares D."/>
            <person name="Vear F."/>
            <person name="Vautrin S."/>
            <person name="Crespi M."/>
            <person name="Mangin B."/>
            <person name="Burke J.M."/>
            <person name="Salse J."/>
            <person name="Munos S."/>
            <person name="Vincourt P."/>
            <person name="Rieseberg L.H."/>
            <person name="Langlade N.B."/>
        </authorList>
    </citation>
    <scope>NUCLEOTIDE SEQUENCE [LARGE SCALE GENOMIC DNA]</scope>
    <source>
        <strain evidence="3">cv. SF193</strain>
    </source>
</reference>
<sequence length="76" mass="8798">MKVGDMDGLRVEGMMIIGSKMILQTPIKCNPPNWVKTPLITRQNKQQTRKTRQRAGVRVADAPLRRRRRLDHPFSC</sequence>
<keyword evidence="3" id="KW-1185">Reference proteome</keyword>